<protein>
    <submittedName>
        <fullName evidence="2">Uncharacterized protein</fullName>
    </submittedName>
</protein>
<dbReference type="EMBL" id="GL349433">
    <property type="protein sequence ID" value="KNC46061.1"/>
    <property type="molecule type" value="Genomic_DNA"/>
</dbReference>
<keyword evidence="1" id="KW-1133">Transmembrane helix</keyword>
<dbReference type="AlphaFoldDB" id="A0A0L0D1I2"/>
<organism evidence="2 3">
    <name type="scientific">Thecamonas trahens ATCC 50062</name>
    <dbReference type="NCBI Taxonomy" id="461836"/>
    <lineage>
        <taxon>Eukaryota</taxon>
        <taxon>Apusozoa</taxon>
        <taxon>Apusomonadida</taxon>
        <taxon>Apusomonadidae</taxon>
        <taxon>Thecamonas</taxon>
    </lineage>
</organism>
<proteinExistence type="predicted"/>
<dbReference type="RefSeq" id="XP_013763041.1">
    <property type="nucleotide sequence ID" value="XM_013907587.1"/>
</dbReference>
<dbReference type="GeneID" id="25559998"/>
<feature type="transmembrane region" description="Helical" evidence="1">
    <location>
        <begin position="106"/>
        <end position="129"/>
    </location>
</feature>
<reference evidence="2 3" key="1">
    <citation type="submission" date="2010-05" db="EMBL/GenBank/DDBJ databases">
        <title>The Genome Sequence of Thecamonas trahens ATCC 50062.</title>
        <authorList>
            <consortium name="The Broad Institute Genome Sequencing Platform"/>
            <person name="Russ C."/>
            <person name="Cuomo C."/>
            <person name="Shea T."/>
            <person name="Young S.K."/>
            <person name="Zeng Q."/>
            <person name="Koehrsen M."/>
            <person name="Haas B."/>
            <person name="Borodovsky M."/>
            <person name="Guigo R."/>
            <person name="Alvarado L."/>
            <person name="Berlin A."/>
            <person name="Bochicchio J."/>
            <person name="Borenstein D."/>
            <person name="Chapman S."/>
            <person name="Chen Z."/>
            <person name="Freedman E."/>
            <person name="Gellesch M."/>
            <person name="Goldberg J."/>
            <person name="Griggs A."/>
            <person name="Gujja S."/>
            <person name="Heilman E."/>
            <person name="Heiman D."/>
            <person name="Hepburn T."/>
            <person name="Howarth C."/>
            <person name="Jen D."/>
            <person name="Larson L."/>
            <person name="Mehta T."/>
            <person name="Park D."/>
            <person name="Pearson M."/>
            <person name="Roberts A."/>
            <person name="Saif S."/>
            <person name="Shenoy N."/>
            <person name="Sisk P."/>
            <person name="Stolte C."/>
            <person name="Sykes S."/>
            <person name="Thomson T."/>
            <person name="Walk T."/>
            <person name="White J."/>
            <person name="Yandava C."/>
            <person name="Burger G."/>
            <person name="Gray M.W."/>
            <person name="Holland P.W.H."/>
            <person name="King N."/>
            <person name="Lang F.B.F."/>
            <person name="Roger A.J."/>
            <person name="Ruiz-Trillo I."/>
            <person name="Lander E."/>
            <person name="Nusbaum C."/>
        </authorList>
    </citation>
    <scope>NUCLEOTIDE SEQUENCE [LARGE SCALE GENOMIC DNA]</scope>
    <source>
        <strain evidence="2 3">ATCC 50062</strain>
    </source>
</reference>
<accession>A0A0L0D1I2</accession>
<dbReference type="Proteomes" id="UP000054408">
    <property type="component" value="Unassembled WGS sequence"/>
</dbReference>
<feature type="transmembrane region" description="Helical" evidence="1">
    <location>
        <begin position="136"/>
        <end position="157"/>
    </location>
</feature>
<evidence type="ECO:0000256" key="1">
    <source>
        <dbReference type="SAM" id="Phobius"/>
    </source>
</evidence>
<gene>
    <name evidence="2" type="ORF">AMSG_00179</name>
</gene>
<keyword evidence="1" id="KW-0812">Transmembrane</keyword>
<evidence type="ECO:0000313" key="3">
    <source>
        <dbReference type="Proteomes" id="UP000054408"/>
    </source>
</evidence>
<keyword evidence="1" id="KW-0472">Membrane</keyword>
<feature type="non-terminal residue" evidence="2">
    <location>
        <position position="1"/>
    </location>
</feature>
<evidence type="ECO:0000313" key="2">
    <source>
        <dbReference type="EMBL" id="KNC46061.1"/>
    </source>
</evidence>
<name>A0A0L0D1I2_THETB</name>
<sequence>MYMLGAAAVWMLMIGVRQRRKNLSKYRREPDKWLGLGLDQYVLRNHMVFGIVVSGKDDVFGRVARVINLSLHLAMMFLVTACLQMLKPESFASESEAVSLERLLDMVFINVVTLLMSIVLGVPMVRWALKRGQSAIAVALNAALAALGVIVVTLPLYVPGFELNLGALGLCWALVWQLLGC</sequence>
<feature type="transmembrane region" description="Helical" evidence="1">
    <location>
        <begin position="66"/>
        <end position="86"/>
    </location>
</feature>
<keyword evidence="3" id="KW-1185">Reference proteome</keyword>